<name>X0WUW9_9ZZZZ</name>
<accession>X0WUW9</accession>
<dbReference type="EMBL" id="BARS01033927">
    <property type="protein sequence ID" value="GAG16521.1"/>
    <property type="molecule type" value="Genomic_DNA"/>
</dbReference>
<feature type="non-terminal residue" evidence="1">
    <location>
        <position position="259"/>
    </location>
</feature>
<evidence type="ECO:0000313" key="1">
    <source>
        <dbReference type="EMBL" id="GAG16521.1"/>
    </source>
</evidence>
<evidence type="ECO:0008006" key="2">
    <source>
        <dbReference type="Google" id="ProtNLM"/>
    </source>
</evidence>
<dbReference type="InterPro" id="IPR011042">
    <property type="entry name" value="6-blade_b-propeller_TolB-like"/>
</dbReference>
<protein>
    <recommendedName>
        <fullName evidence="2">Dipeptidylpeptidase IV N-terminal domain-containing protein</fullName>
    </recommendedName>
</protein>
<dbReference type="Gene3D" id="2.120.10.30">
    <property type="entry name" value="TolB, C-terminal domain"/>
    <property type="match status" value="1"/>
</dbReference>
<proteinExistence type="predicted"/>
<organism evidence="1">
    <name type="scientific">marine sediment metagenome</name>
    <dbReference type="NCBI Taxonomy" id="412755"/>
    <lineage>
        <taxon>unclassified sequences</taxon>
        <taxon>metagenomes</taxon>
        <taxon>ecological metagenomes</taxon>
    </lineage>
</organism>
<reference evidence="1" key="1">
    <citation type="journal article" date="2014" name="Front. Microbiol.">
        <title>High frequency of phylogenetically diverse reductive dehalogenase-homologous genes in deep subseafloor sedimentary metagenomes.</title>
        <authorList>
            <person name="Kawai M."/>
            <person name="Futagami T."/>
            <person name="Toyoda A."/>
            <person name="Takaki Y."/>
            <person name="Nishi S."/>
            <person name="Hori S."/>
            <person name="Arai W."/>
            <person name="Tsubouchi T."/>
            <person name="Morono Y."/>
            <person name="Uchiyama I."/>
            <person name="Ito T."/>
            <person name="Fujiyama A."/>
            <person name="Inagaki F."/>
            <person name="Takami H."/>
        </authorList>
    </citation>
    <scope>NUCLEOTIDE SEQUENCE</scope>
    <source>
        <strain evidence="1">Expedition CK06-06</strain>
    </source>
</reference>
<comment type="caution">
    <text evidence="1">The sequence shown here is derived from an EMBL/GenBank/DDBJ whole genome shotgun (WGS) entry which is preliminary data.</text>
</comment>
<dbReference type="SUPFAM" id="SSF82171">
    <property type="entry name" value="DPP6 N-terminal domain-like"/>
    <property type="match status" value="1"/>
</dbReference>
<feature type="non-terminal residue" evidence="1">
    <location>
        <position position="1"/>
    </location>
</feature>
<dbReference type="AlphaFoldDB" id="X0WUW9"/>
<sequence length="259" mass="30240">DLDTGKRTLIIEELSVKMGLDPSGQYFLYFKDGHFWVYDMDKKKHSNISESAPVSFVNVDMDIPTDERPWGIAGWTKDGKSLVVYHKYDVWMLKLDGSQADNLTNGRGGEQEIRFRYVRLDPDERFLDVSQPVLLSAYGEWTKKAGYFHLKHNGNLEELVYDDVMFGRRILKAKNADKILYTQETFVDFPDYYVSDSRFQNPVKLTDANPQQKEYAWGRRILIDYENSRGVKLQSTLTLPAGYEEGKKYPMLVYFYQKM</sequence>
<gene>
    <name evidence="1" type="ORF">S01H1_52489</name>
</gene>